<evidence type="ECO:0000313" key="2">
    <source>
        <dbReference type="Proteomes" id="UP001060170"/>
    </source>
</evidence>
<protein>
    <submittedName>
        <fullName evidence="1">Uncharacterized protein</fullName>
    </submittedName>
</protein>
<reference evidence="2" key="1">
    <citation type="journal article" date="2018" name="BMC Genomics">
        <title>Genomic insights into host adaptation between the wheat stripe rust pathogen (Puccinia striiformis f. sp. tritici) and the barley stripe rust pathogen (Puccinia striiformis f. sp. hordei).</title>
        <authorList>
            <person name="Xia C."/>
            <person name="Wang M."/>
            <person name="Yin C."/>
            <person name="Cornejo O.E."/>
            <person name="Hulbert S.H."/>
            <person name="Chen X."/>
        </authorList>
    </citation>
    <scope>NUCLEOTIDE SEQUENCE [LARGE SCALE GENOMIC DNA]</scope>
    <source>
        <strain evidence="2">93-210</strain>
    </source>
</reference>
<evidence type="ECO:0000313" key="1">
    <source>
        <dbReference type="EMBL" id="KAI7953757.1"/>
    </source>
</evidence>
<reference evidence="1 2" key="3">
    <citation type="journal article" date="2022" name="Microbiol. Spectr.">
        <title>Folding features and dynamics of 3D genome architecture in plant fungal pathogens.</title>
        <authorList>
            <person name="Xia C."/>
        </authorList>
    </citation>
    <scope>NUCLEOTIDE SEQUENCE [LARGE SCALE GENOMIC DNA]</scope>
    <source>
        <strain evidence="1 2">93-210</strain>
    </source>
</reference>
<sequence length="330" mass="37023">MPSTSTPKPPSPARLSSIATSLLTSILELTQQNSLELSVDPQTKTKIIKNLVSLRDGLIQTNGTINEQDQILVGLRNQYQRIIALLNGSAGMKSDIEGLDLSLHSAATDPPSRIEEPLIDVGDHQTLDQSSSSSTLPYQSIPDSSTIDILPSRTRSRKAIEEDEELMRSENEQVQRIQQVLLDDQDRTLDELSNAISRQRDLSLHISSELEVQENLLDEFDHDLDFTSNRLSRTNRKMDNLFRKIAKDGACWTIFGLVAILLVFSFPHFLLIFLSSSYPGILILSKFERISIQECQHRSEQMYIHATCKMAGMIGLKQEADTPTKLHLVL</sequence>
<proteinExistence type="predicted"/>
<gene>
    <name evidence="1" type="ORF">MJO28_006304</name>
</gene>
<dbReference type="EMBL" id="CM045870">
    <property type="protein sequence ID" value="KAI7953757.1"/>
    <property type="molecule type" value="Genomic_DNA"/>
</dbReference>
<reference evidence="2" key="2">
    <citation type="journal article" date="2018" name="Mol. Plant Microbe Interact.">
        <title>Genome sequence resources for the wheat stripe rust pathogen (Puccinia striiformis f. sp. tritici) and the barley stripe rust pathogen (Puccinia striiformis f. sp. hordei).</title>
        <authorList>
            <person name="Xia C."/>
            <person name="Wang M."/>
            <person name="Yin C."/>
            <person name="Cornejo O.E."/>
            <person name="Hulbert S.H."/>
            <person name="Chen X."/>
        </authorList>
    </citation>
    <scope>NUCLEOTIDE SEQUENCE [LARGE SCALE GENOMIC DNA]</scope>
    <source>
        <strain evidence="2">93-210</strain>
    </source>
</reference>
<name>A0ACC0EIA0_9BASI</name>
<comment type="caution">
    <text evidence="1">The sequence shown here is derived from an EMBL/GenBank/DDBJ whole genome shotgun (WGS) entry which is preliminary data.</text>
</comment>
<accession>A0ACC0EIA0</accession>
<organism evidence="1 2">
    <name type="scientific">Puccinia striiformis f. sp. tritici</name>
    <dbReference type="NCBI Taxonomy" id="168172"/>
    <lineage>
        <taxon>Eukaryota</taxon>
        <taxon>Fungi</taxon>
        <taxon>Dikarya</taxon>
        <taxon>Basidiomycota</taxon>
        <taxon>Pucciniomycotina</taxon>
        <taxon>Pucciniomycetes</taxon>
        <taxon>Pucciniales</taxon>
        <taxon>Pucciniaceae</taxon>
        <taxon>Puccinia</taxon>
    </lineage>
</organism>
<keyword evidence="2" id="KW-1185">Reference proteome</keyword>
<dbReference type="Proteomes" id="UP001060170">
    <property type="component" value="Chromosome 6"/>
</dbReference>